<feature type="domain" description="CCHC-type" evidence="2">
    <location>
        <begin position="357"/>
        <end position="373"/>
    </location>
</feature>
<accession>A0ABR3I1N3</accession>
<feature type="region of interest" description="Disordered" evidence="1">
    <location>
        <begin position="168"/>
        <end position="195"/>
    </location>
</feature>
<proteinExistence type="predicted"/>
<evidence type="ECO:0000256" key="1">
    <source>
        <dbReference type="SAM" id="MobiDB-lite"/>
    </source>
</evidence>
<name>A0ABR3I1N3_LOXSC</name>
<evidence type="ECO:0000313" key="3">
    <source>
        <dbReference type="EMBL" id="KAL0882731.1"/>
    </source>
</evidence>
<feature type="domain" description="CCHC-type" evidence="2">
    <location>
        <begin position="377"/>
        <end position="393"/>
    </location>
</feature>
<evidence type="ECO:0000259" key="2">
    <source>
        <dbReference type="SMART" id="SM00343"/>
    </source>
</evidence>
<dbReference type="SMART" id="SM00343">
    <property type="entry name" value="ZnF_C2HC"/>
    <property type="match status" value="2"/>
</dbReference>
<feature type="region of interest" description="Disordered" evidence="1">
    <location>
        <begin position="1"/>
        <end position="52"/>
    </location>
</feature>
<comment type="caution">
    <text evidence="3">The sequence shown here is derived from an EMBL/GenBank/DDBJ whole genome shotgun (WGS) entry which is preliminary data.</text>
</comment>
<dbReference type="EMBL" id="JBEUOH010000010">
    <property type="protein sequence ID" value="KAL0882731.1"/>
    <property type="molecule type" value="Genomic_DNA"/>
</dbReference>
<sequence>MTKPAAHASFCPRRPKPVPPPILAEAFPYPQPGGRARWHSSTPSGSASTVTPTAPAAQNFTITKILELLAGINTAVNESGNIKRTCKVTILSNTREIEQLLSSNANVAHNTQADPAATTAAVRQAVREEVERLKPPEPPAGPATAKLLEEGLLTAIRNGIREELKNISAPLPRPPAKSYADTARASPPKMTTPTRSLPSIIIKSTSPSNTQTNVLDDWKAKVSFRDTTFAPAKVKPLNKNTIRVDFDKPEHCAEAKKRINAVPGMCAEDAKKRRPLVILKGISKDVAKEELIPILAYQNSVPAEDMRLCFALKNRNERLYNAVLEVAPAIRGKFVETERVNLEHQRVRVTDFSRFVQCFKCLQFGHTNNKCTAAYYPCSHCASTAHSLANCPHKNNPDMLKCINCTRLNAKTGNSASTKHSAVNNKLCPRIKHTIQLLQESTDYGQ</sequence>
<dbReference type="Proteomes" id="UP001549920">
    <property type="component" value="Unassembled WGS sequence"/>
</dbReference>
<evidence type="ECO:0000313" key="4">
    <source>
        <dbReference type="Proteomes" id="UP001549920"/>
    </source>
</evidence>
<dbReference type="Gene3D" id="4.10.60.10">
    <property type="entry name" value="Zinc finger, CCHC-type"/>
    <property type="match status" value="1"/>
</dbReference>
<keyword evidence="4" id="KW-1185">Reference proteome</keyword>
<dbReference type="SUPFAM" id="SSF57756">
    <property type="entry name" value="Retrovirus zinc finger-like domains"/>
    <property type="match status" value="1"/>
</dbReference>
<feature type="compositionally biased region" description="Low complexity" evidence="1">
    <location>
        <begin position="40"/>
        <end position="52"/>
    </location>
</feature>
<dbReference type="InterPro" id="IPR036875">
    <property type="entry name" value="Znf_CCHC_sf"/>
</dbReference>
<organism evidence="3 4">
    <name type="scientific">Loxostege sticticalis</name>
    <name type="common">Beet webworm moth</name>
    <dbReference type="NCBI Taxonomy" id="481309"/>
    <lineage>
        <taxon>Eukaryota</taxon>
        <taxon>Metazoa</taxon>
        <taxon>Ecdysozoa</taxon>
        <taxon>Arthropoda</taxon>
        <taxon>Hexapoda</taxon>
        <taxon>Insecta</taxon>
        <taxon>Pterygota</taxon>
        <taxon>Neoptera</taxon>
        <taxon>Endopterygota</taxon>
        <taxon>Lepidoptera</taxon>
        <taxon>Glossata</taxon>
        <taxon>Ditrysia</taxon>
        <taxon>Pyraloidea</taxon>
        <taxon>Crambidae</taxon>
        <taxon>Pyraustinae</taxon>
        <taxon>Loxostege</taxon>
    </lineage>
</organism>
<dbReference type="InterPro" id="IPR001878">
    <property type="entry name" value="Znf_CCHC"/>
</dbReference>
<protein>
    <recommendedName>
        <fullName evidence="2">CCHC-type domain-containing protein</fullName>
    </recommendedName>
</protein>
<gene>
    <name evidence="3" type="ORF">ABMA27_001154</name>
</gene>
<reference evidence="3 4" key="1">
    <citation type="submission" date="2024-06" db="EMBL/GenBank/DDBJ databases">
        <title>A chromosome-level genome assembly of beet webworm, Loxostege sticticalis.</title>
        <authorList>
            <person name="Zhang Y."/>
        </authorList>
    </citation>
    <scope>NUCLEOTIDE SEQUENCE [LARGE SCALE GENOMIC DNA]</scope>
    <source>
        <strain evidence="3">AQ026</strain>
        <tissue evidence="3">Whole body</tissue>
    </source>
</reference>